<evidence type="ECO:0000256" key="1">
    <source>
        <dbReference type="SAM" id="SignalP"/>
    </source>
</evidence>
<sequence length="440" mass="49370">MKTKAFLAIFLSLIFIFPQARIAAADGLVIAHYLLYAQDSADVLKQEIQLAQSKGIDAFALNTNVWRKDRADAIFQAAQDLGSGFKLFFSADIHEDSNGKLSPDDIVAMLTYSSSSLLTYNGKQLFTSWLGDDDSYWQKYNYASSVAAWQDIFQKAGGKDKFFYVPFFPTDGSYDRVKARFDIFRNGIDGLHAWDVSAWPYTANDGFQSPDFSRDQNYLQACNDQSKSYMPSVSPWWFKRNDAQCVRGNYQGPGLWTDKWKKLIEFKTPFLQIVTWNDWVESHYVGPTTLSRGAADAGVDYVIGFPHVAFLELGEHYIKWYKTGNEPAVTEDSLYMFYYTQSKNLGAECSGSANLTDKLYVTAMVTESATLELTSGGTSQTFTITDKGISTWSIDFQQGQQAAVLKRGDAVVTTLTGSKQITNVYSNFNVYSTCTKCSIE</sequence>
<proteinExistence type="predicted"/>
<dbReference type="InterPro" id="IPR005197">
    <property type="entry name" value="Glyco_hydro_71"/>
</dbReference>
<dbReference type="CDD" id="cd11577">
    <property type="entry name" value="GH71"/>
    <property type="match status" value="1"/>
</dbReference>
<protein>
    <submittedName>
        <fullName evidence="2">Uncharacterized protein</fullName>
    </submittedName>
</protein>
<dbReference type="Gene3D" id="3.20.20.80">
    <property type="entry name" value="Glycosidases"/>
    <property type="match status" value="1"/>
</dbReference>
<name>A0A0D6QSA5_ARACU</name>
<reference evidence="2" key="1">
    <citation type="submission" date="2015-03" db="EMBL/GenBank/DDBJ databases">
        <title>A transcriptome of Araucaria cunninghamii, an australian fine timber species.</title>
        <authorList>
            <person name="Jing Yi C.J.Y."/>
            <person name="Yin San L.Y.S."/>
            <person name="Abdul Karim S.S."/>
            <person name="Wan Azmi N.N."/>
            <person name="Hercus R.R."/>
            <person name="Croft L.L."/>
        </authorList>
    </citation>
    <scope>NUCLEOTIDE SEQUENCE</scope>
    <source>
        <strain evidence="2">MI0301</strain>
        <tissue evidence="2">Leaf</tissue>
    </source>
</reference>
<keyword evidence="1" id="KW-0732">Signal</keyword>
<evidence type="ECO:0000313" key="2">
    <source>
        <dbReference type="EMBL" id="JAG93236.1"/>
    </source>
</evidence>
<dbReference type="GO" id="GO:0051118">
    <property type="term" value="F:glucan endo-1,3-alpha-glucosidase activity"/>
    <property type="evidence" value="ECO:0007669"/>
    <property type="project" value="InterPro"/>
</dbReference>
<dbReference type="Pfam" id="PF03659">
    <property type="entry name" value="Glyco_hydro_71"/>
    <property type="match status" value="1"/>
</dbReference>
<dbReference type="AlphaFoldDB" id="A0A0D6QSA5"/>
<feature type="chain" id="PRO_5002311133" evidence="1">
    <location>
        <begin position="26"/>
        <end position="440"/>
    </location>
</feature>
<accession>A0A0D6QSA5</accession>
<feature type="signal peptide" evidence="1">
    <location>
        <begin position="1"/>
        <end position="25"/>
    </location>
</feature>
<dbReference type="EMBL" id="GCKF01047493">
    <property type="protein sequence ID" value="JAG93236.1"/>
    <property type="molecule type" value="Transcribed_RNA"/>
</dbReference>
<organism evidence="2">
    <name type="scientific">Araucaria cunninghamii</name>
    <name type="common">Hoop pine</name>
    <name type="synonym">Moreton Bay pine</name>
    <dbReference type="NCBI Taxonomy" id="56994"/>
    <lineage>
        <taxon>Eukaryota</taxon>
        <taxon>Viridiplantae</taxon>
        <taxon>Streptophyta</taxon>
        <taxon>Embryophyta</taxon>
        <taxon>Tracheophyta</taxon>
        <taxon>Spermatophyta</taxon>
        <taxon>Pinopsida</taxon>
        <taxon>Pinidae</taxon>
        <taxon>Conifers II</taxon>
        <taxon>Araucariales</taxon>
        <taxon>Araucariaceae</taxon>
        <taxon>Araucaria</taxon>
    </lineage>
</organism>